<dbReference type="InterPro" id="IPR001789">
    <property type="entry name" value="Sig_transdc_resp-reg_receiver"/>
</dbReference>
<organism evidence="3 4">
    <name type="scientific">Candidatus Desulfacyla euxinica</name>
    <dbReference type="NCBI Taxonomy" id="2841693"/>
    <lineage>
        <taxon>Bacteria</taxon>
        <taxon>Deltaproteobacteria</taxon>
        <taxon>Candidatus Desulfacyla</taxon>
    </lineage>
</organism>
<reference evidence="3 4" key="1">
    <citation type="submission" date="2020-08" db="EMBL/GenBank/DDBJ databases">
        <title>Bridging the membrane lipid divide: bacteria of the FCB group superphylum have the potential to synthesize archaeal ether lipids.</title>
        <authorList>
            <person name="Villanueva L."/>
            <person name="Von Meijenfeldt F.A.B."/>
            <person name="Westbye A.B."/>
            <person name="Yadav S."/>
            <person name="Hopmans E.C."/>
            <person name="Dutilh B.E."/>
            <person name="Sinninghe Damste J.S."/>
        </authorList>
    </citation>
    <scope>NUCLEOTIDE SEQUENCE [LARGE SCALE GENOMIC DNA]</scope>
    <source>
        <strain evidence="3">NIOZ-UU27</strain>
    </source>
</reference>
<comment type="caution">
    <text evidence="3">The sequence shown here is derived from an EMBL/GenBank/DDBJ whole genome shotgun (WGS) entry which is preliminary data.</text>
</comment>
<dbReference type="GO" id="GO:0000160">
    <property type="term" value="P:phosphorelay signal transduction system"/>
    <property type="evidence" value="ECO:0007669"/>
    <property type="project" value="InterPro"/>
</dbReference>
<name>A0A8J6MWP4_9DELT</name>
<dbReference type="SUPFAM" id="SSF52172">
    <property type="entry name" value="CheY-like"/>
    <property type="match status" value="1"/>
</dbReference>
<accession>A0A8J6MWP4</accession>
<gene>
    <name evidence="3" type="ORF">H8E19_01840</name>
</gene>
<dbReference type="PROSITE" id="PS50110">
    <property type="entry name" value="RESPONSE_REGULATORY"/>
    <property type="match status" value="1"/>
</dbReference>
<dbReference type="EMBL" id="JACNJD010000093">
    <property type="protein sequence ID" value="MBC8176119.1"/>
    <property type="molecule type" value="Genomic_DNA"/>
</dbReference>
<dbReference type="AlphaFoldDB" id="A0A8J6MWP4"/>
<feature type="modified residue" description="4-aspartylphosphate" evidence="1">
    <location>
        <position position="38"/>
    </location>
</feature>
<dbReference type="Proteomes" id="UP000650524">
    <property type="component" value="Unassembled WGS sequence"/>
</dbReference>
<dbReference type="Gene3D" id="3.40.50.2300">
    <property type="match status" value="1"/>
</dbReference>
<protein>
    <submittedName>
        <fullName evidence="3">Response regulator</fullName>
    </submittedName>
</protein>
<evidence type="ECO:0000259" key="2">
    <source>
        <dbReference type="PROSITE" id="PS50110"/>
    </source>
</evidence>
<sequence length="124" mass="14309">MLDTLEELLPMCDVVRASSFGEAKTLLETRDFDMAILDIMGVDGYRLLEIANEQKVIAIMLTANALSVADTFKSFKKGAASYVPKDEMANITTFLEDILEAKEKGKHFWWRWFERLGSYYERHF</sequence>
<proteinExistence type="predicted"/>
<feature type="domain" description="Response regulatory" evidence="2">
    <location>
        <begin position="1"/>
        <end position="100"/>
    </location>
</feature>
<evidence type="ECO:0000313" key="4">
    <source>
        <dbReference type="Proteomes" id="UP000650524"/>
    </source>
</evidence>
<keyword evidence="1" id="KW-0597">Phosphoprotein</keyword>
<evidence type="ECO:0000313" key="3">
    <source>
        <dbReference type="EMBL" id="MBC8176119.1"/>
    </source>
</evidence>
<evidence type="ECO:0000256" key="1">
    <source>
        <dbReference type="PROSITE-ProRule" id="PRU00169"/>
    </source>
</evidence>
<dbReference type="InterPro" id="IPR011006">
    <property type="entry name" value="CheY-like_superfamily"/>
</dbReference>